<keyword evidence="3" id="KW-1185">Reference proteome</keyword>
<feature type="region of interest" description="Disordered" evidence="1">
    <location>
        <begin position="1"/>
        <end position="22"/>
    </location>
</feature>
<protein>
    <submittedName>
        <fullName evidence="2">Uncharacterized protein</fullName>
    </submittedName>
</protein>
<feature type="compositionally biased region" description="Polar residues" evidence="1">
    <location>
        <begin position="1"/>
        <end position="11"/>
    </location>
</feature>
<evidence type="ECO:0000256" key="1">
    <source>
        <dbReference type="SAM" id="MobiDB-lite"/>
    </source>
</evidence>
<dbReference type="Proteomes" id="UP001208689">
    <property type="component" value="Chromosome"/>
</dbReference>
<reference evidence="2" key="1">
    <citation type="submission" date="2022-09" db="EMBL/GenBank/DDBJ databases">
        <title>Actin cytoskeleton and complex cell architecture in an #Asgard archaeon.</title>
        <authorList>
            <person name="Ponce Toledo R.I."/>
            <person name="Schleper C."/>
            <person name="Rodrigues Oliveira T."/>
            <person name="Wollweber F."/>
            <person name="Xu J."/>
            <person name="Rittmann S."/>
            <person name="Klingl A."/>
            <person name="Pilhofer M."/>
        </authorList>
    </citation>
    <scope>NUCLEOTIDE SEQUENCE</scope>
    <source>
        <strain evidence="2">B-35</strain>
    </source>
</reference>
<accession>A0ABY6HWT0</accession>
<evidence type="ECO:0000313" key="3">
    <source>
        <dbReference type="Proteomes" id="UP001208689"/>
    </source>
</evidence>
<dbReference type="EMBL" id="CP104013">
    <property type="protein sequence ID" value="UYP47292.1"/>
    <property type="molecule type" value="Genomic_DNA"/>
</dbReference>
<sequence>MEDETSQNSKPQGRWQRLKKKAVNSYQSAKSKYQDYKTERENLQFTEKISGVNIEHIDEHSSILRCSVCESAIPKELLLPLKAGQRIICEKCGTEITPKP</sequence>
<organism evidence="2 3">
    <name type="scientific">Candidatus Lokiarchaeum ossiferum</name>
    <dbReference type="NCBI Taxonomy" id="2951803"/>
    <lineage>
        <taxon>Archaea</taxon>
        <taxon>Promethearchaeati</taxon>
        <taxon>Promethearchaeota</taxon>
        <taxon>Promethearchaeia</taxon>
        <taxon>Promethearchaeales</taxon>
        <taxon>Promethearchaeaceae</taxon>
        <taxon>Candidatus Lokiarchaeum</taxon>
    </lineage>
</organism>
<name>A0ABY6HWT0_9ARCH</name>
<gene>
    <name evidence="2" type="ORF">NEF87_003577</name>
</gene>
<evidence type="ECO:0000313" key="2">
    <source>
        <dbReference type="EMBL" id="UYP47292.1"/>
    </source>
</evidence>
<proteinExistence type="predicted"/>